<reference evidence="2" key="2">
    <citation type="submission" date="2023-06" db="EMBL/GenBank/DDBJ databases">
        <authorList>
            <consortium name="Lawrence Berkeley National Laboratory"/>
            <person name="Haridas S."/>
            <person name="Hensen N."/>
            <person name="Bonometti L."/>
            <person name="Westerberg I."/>
            <person name="Brannstrom I.O."/>
            <person name="Guillou S."/>
            <person name="Cros-Aarteil S."/>
            <person name="Calhoun S."/>
            <person name="Kuo A."/>
            <person name="Mondo S."/>
            <person name="Pangilinan J."/>
            <person name="Riley R."/>
            <person name="LaButti K."/>
            <person name="Andreopoulos B."/>
            <person name="Lipzen A."/>
            <person name="Chen C."/>
            <person name="Yanf M."/>
            <person name="Daum C."/>
            <person name="Ng V."/>
            <person name="Clum A."/>
            <person name="Steindorff A."/>
            <person name="Ohm R."/>
            <person name="Martin F."/>
            <person name="Silar P."/>
            <person name="Natvig D."/>
            <person name="Lalanne C."/>
            <person name="Gautier V."/>
            <person name="Ament-velasquez S.L."/>
            <person name="Kruys A."/>
            <person name="Hutchinson M.I."/>
            <person name="Powell A.J."/>
            <person name="Barry K."/>
            <person name="Miller A.N."/>
            <person name="Grigoriev I.V."/>
            <person name="Debuchy R."/>
            <person name="Gladieux P."/>
            <person name="Thoren M.H."/>
            <person name="Johannesson H."/>
        </authorList>
    </citation>
    <scope>NUCLEOTIDE SEQUENCE</scope>
    <source>
        <strain evidence="2">CBS 232.78</strain>
    </source>
</reference>
<organism evidence="2 3">
    <name type="scientific">Podospora didyma</name>
    <dbReference type="NCBI Taxonomy" id="330526"/>
    <lineage>
        <taxon>Eukaryota</taxon>
        <taxon>Fungi</taxon>
        <taxon>Dikarya</taxon>
        <taxon>Ascomycota</taxon>
        <taxon>Pezizomycotina</taxon>
        <taxon>Sordariomycetes</taxon>
        <taxon>Sordariomycetidae</taxon>
        <taxon>Sordariales</taxon>
        <taxon>Podosporaceae</taxon>
        <taxon>Podospora</taxon>
    </lineage>
</organism>
<dbReference type="EMBL" id="JAULSW010000002">
    <property type="protein sequence ID" value="KAK3390150.1"/>
    <property type="molecule type" value="Genomic_DNA"/>
</dbReference>
<dbReference type="AlphaFoldDB" id="A0AAE0NZB5"/>
<dbReference type="Proteomes" id="UP001285441">
    <property type="component" value="Unassembled WGS sequence"/>
</dbReference>
<feature type="region of interest" description="Disordered" evidence="1">
    <location>
        <begin position="194"/>
        <end position="222"/>
    </location>
</feature>
<keyword evidence="3" id="KW-1185">Reference proteome</keyword>
<name>A0AAE0NZB5_9PEZI</name>
<evidence type="ECO:0000256" key="1">
    <source>
        <dbReference type="SAM" id="MobiDB-lite"/>
    </source>
</evidence>
<feature type="compositionally biased region" description="Polar residues" evidence="1">
    <location>
        <begin position="147"/>
        <end position="156"/>
    </location>
</feature>
<evidence type="ECO:0000313" key="3">
    <source>
        <dbReference type="Proteomes" id="UP001285441"/>
    </source>
</evidence>
<feature type="compositionally biased region" description="Polar residues" evidence="1">
    <location>
        <begin position="198"/>
        <end position="209"/>
    </location>
</feature>
<comment type="caution">
    <text evidence="2">The sequence shown here is derived from an EMBL/GenBank/DDBJ whole genome shotgun (WGS) entry which is preliminary data.</text>
</comment>
<proteinExistence type="predicted"/>
<gene>
    <name evidence="2" type="ORF">B0H63DRAFT_107592</name>
</gene>
<feature type="region of interest" description="Disordered" evidence="1">
    <location>
        <begin position="126"/>
        <end position="178"/>
    </location>
</feature>
<sequence length="249" mass="27968">MSVIVVWQVFGVVGLSQRGPSARYYSFERRFRDWPIEPLQPQLSSCAARTLEPAPAASLDYSTSGHSFPILWELPRTTHKPNANRLKPEQAWRHHLLDPSTTLTVLSPSRSVASFVIVIASQPPAPRHSDPIFHSAGKPQRSHRHPLNQTTESSNCPPWKQDKPERAKTSHEQEHRNSILPRYQPFCLSAETVPPTAGITSQRAETQARSRNRVGVEARRGTVSARGKLSWVEAKKEEEGRDLTSAKHN</sequence>
<accession>A0AAE0NZB5</accession>
<protein>
    <submittedName>
        <fullName evidence="2">Uncharacterized protein</fullName>
    </submittedName>
</protein>
<feature type="compositionally biased region" description="Basic and acidic residues" evidence="1">
    <location>
        <begin position="160"/>
        <end position="177"/>
    </location>
</feature>
<reference evidence="2" key="1">
    <citation type="journal article" date="2023" name="Mol. Phylogenet. Evol.">
        <title>Genome-scale phylogeny and comparative genomics of the fungal order Sordariales.</title>
        <authorList>
            <person name="Hensen N."/>
            <person name="Bonometti L."/>
            <person name="Westerberg I."/>
            <person name="Brannstrom I.O."/>
            <person name="Guillou S."/>
            <person name="Cros-Aarteil S."/>
            <person name="Calhoun S."/>
            <person name="Haridas S."/>
            <person name="Kuo A."/>
            <person name="Mondo S."/>
            <person name="Pangilinan J."/>
            <person name="Riley R."/>
            <person name="LaButti K."/>
            <person name="Andreopoulos B."/>
            <person name="Lipzen A."/>
            <person name="Chen C."/>
            <person name="Yan M."/>
            <person name="Daum C."/>
            <person name="Ng V."/>
            <person name="Clum A."/>
            <person name="Steindorff A."/>
            <person name="Ohm R.A."/>
            <person name="Martin F."/>
            <person name="Silar P."/>
            <person name="Natvig D.O."/>
            <person name="Lalanne C."/>
            <person name="Gautier V."/>
            <person name="Ament-Velasquez S.L."/>
            <person name="Kruys A."/>
            <person name="Hutchinson M.I."/>
            <person name="Powell A.J."/>
            <person name="Barry K."/>
            <person name="Miller A.N."/>
            <person name="Grigoriev I.V."/>
            <person name="Debuchy R."/>
            <person name="Gladieux P."/>
            <person name="Hiltunen Thoren M."/>
            <person name="Johannesson H."/>
        </authorList>
    </citation>
    <scope>NUCLEOTIDE SEQUENCE</scope>
    <source>
        <strain evidence="2">CBS 232.78</strain>
    </source>
</reference>
<evidence type="ECO:0000313" key="2">
    <source>
        <dbReference type="EMBL" id="KAK3390150.1"/>
    </source>
</evidence>